<evidence type="ECO:0000256" key="1">
    <source>
        <dbReference type="ARBA" id="ARBA00004251"/>
    </source>
</evidence>
<feature type="region of interest" description="Disordered" evidence="12">
    <location>
        <begin position="981"/>
        <end position="1004"/>
    </location>
</feature>
<comment type="caution">
    <text evidence="14">The sequence shown here is derived from an EMBL/GenBank/DDBJ whole genome shotgun (WGS) entry which is preliminary data.</text>
</comment>
<dbReference type="SMART" id="SM00369">
    <property type="entry name" value="LRR_TYP"/>
    <property type="match status" value="10"/>
</dbReference>
<keyword evidence="11" id="KW-0325">Glycoprotein</keyword>
<dbReference type="FunFam" id="3.80.10.10:FF:000649">
    <property type="entry name" value="Leucine Rich Repeat family protein"/>
    <property type="match status" value="2"/>
</dbReference>
<reference evidence="14 15" key="1">
    <citation type="submission" date="2018-10" db="EMBL/GenBank/DDBJ databases">
        <title>A high-quality apple genome assembly.</title>
        <authorList>
            <person name="Hu J."/>
        </authorList>
    </citation>
    <scope>NUCLEOTIDE SEQUENCE [LARGE SCALE GENOMIC DNA]</scope>
    <source>
        <strain evidence="15">cv. HFTH1</strain>
        <tissue evidence="14">Young leaf</tissue>
    </source>
</reference>
<evidence type="ECO:0000259" key="13">
    <source>
        <dbReference type="PROSITE" id="PS50943"/>
    </source>
</evidence>
<evidence type="ECO:0000256" key="7">
    <source>
        <dbReference type="ARBA" id="ARBA00022737"/>
    </source>
</evidence>
<dbReference type="InterPro" id="IPR001611">
    <property type="entry name" value="Leu-rich_rpt"/>
</dbReference>
<evidence type="ECO:0000256" key="5">
    <source>
        <dbReference type="ARBA" id="ARBA00022692"/>
    </source>
</evidence>
<dbReference type="Gene3D" id="3.40.50.150">
    <property type="entry name" value="Vaccinia Virus protein VP39"/>
    <property type="match status" value="1"/>
</dbReference>
<dbReference type="EMBL" id="RDQH01000335">
    <property type="protein sequence ID" value="RXH89265.1"/>
    <property type="molecule type" value="Genomic_DNA"/>
</dbReference>
<dbReference type="InterPro" id="IPR055414">
    <property type="entry name" value="LRR_R13L4/SHOC2-like"/>
</dbReference>
<dbReference type="InterPro" id="IPR013210">
    <property type="entry name" value="LRR_N_plant-typ"/>
</dbReference>
<keyword evidence="4" id="KW-0433">Leucine-rich repeat</keyword>
<keyword evidence="5" id="KW-0812">Transmembrane</keyword>
<feature type="region of interest" description="Disordered" evidence="12">
    <location>
        <begin position="1221"/>
        <end position="1240"/>
    </location>
</feature>
<proteinExistence type="inferred from homology"/>
<accession>A0A498J3M7</accession>
<feature type="compositionally biased region" description="Low complexity" evidence="12">
    <location>
        <begin position="993"/>
        <end position="1004"/>
    </location>
</feature>
<dbReference type="InterPro" id="IPR001387">
    <property type="entry name" value="Cro/C1-type_HTH"/>
</dbReference>
<evidence type="ECO:0000256" key="12">
    <source>
        <dbReference type="SAM" id="MobiDB-lite"/>
    </source>
</evidence>
<feature type="compositionally biased region" description="Pro residues" evidence="12">
    <location>
        <begin position="981"/>
        <end position="992"/>
    </location>
</feature>
<dbReference type="InterPro" id="IPR032675">
    <property type="entry name" value="LRR_dom_sf"/>
</dbReference>
<name>A0A498J3M7_MALDO</name>
<evidence type="ECO:0000256" key="10">
    <source>
        <dbReference type="ARBA" id="ARBA00023170"/>
    </source>
</evidence>
<evidence type="ECO:0000256" key="11">
    <source>
        <dbReference type="ARBA" id="ARBA00023180"/>
    </source>
</evidence>
<evidence type="ECO:0000256" key="4">
    <source>
        <dbReference type="ARBA" id="ARBA00022614"/>
    </source>
</evidence>
<organism evidence="14 15">
    <name type="scientific">Malus domestica</name>
    <name type="common">Apple</name>
    <name type="synonym">Pyrus malus</name>
    <dbReference type="NCBI Taxonomy" id="3750"/>
    <lineage>
        <taxon>Eukaryota</taxon>
        <taxon>Viridiplantae</taxon>
        <taxon>Streptophyta</taxon>
        <taxon>Embryophyta</taxon>
        <taxon>Tracheophyta</taxon>
        <taxon>Spermatophyta</taxon>
        <taxon>Magnoliopsida</taxon>
        <taxon>eudicotyledons</taxon>
        <taxon>Gunneridae</taxon>
        <taxon>Pentapetalae</taxon>
        <taxon>rosids</taxon>
        <taxon>fabids</taxon>
        <taxon>Rosales</taxon>
        <taxon>Rosaceae</taxon>
        <taxon>Amygdaloideae</taxon>
        <taxon>Maleae</taxon>
        <taxon>Malus</taxon>
    </lineage>
</organism>
<dbReference type="GO" id="GO:0005886">
    <property type="term" value="C:plasma membrane"/>
    <property type="evidence" value="ECO:0007669"/>
    <property type="project" value="UniProtKB-SubCell"/>
</dbReference>
<feature type="domain" description="HTH cro/C1-type" evidence="13">
    <location>
        <begin position="1108"/>
        <end position="1132"/>
    </location>
</feature>
<evidence type="ECO:0000256" key="8">
    <source>
        <dbReference type="ARBA" id="ARBA00022989"/>
    </source>
</evidence>
<dbReference type="FunFam" id="3.80.10.10:FF:000095">
    <property type="entry name" value="LRR receptor-like serine/threonine-protein kinase GSO1"/>
    <property type="match status" value="1"/>
</dbReference>
<evidence type="ECO:0000313" key="14">
    <source>
        <dbReference type="EMBL" id="RXH89265.1"/>
    </source>
</evidence>
<keyword evidence="7" id="KW-0677">Repeat</keyword>
<keyword evidence="9" id="KW-0472">Membrane</keyword>
<dbReference type="InterPro" id="IPR003591">
    <property type="entry name" value="Leu-rich_rpt_typical-subtyp"/>
</dbReference>
<dbReference type="PANTHER" id="PTHR48063:SF81">
    <property type="entry name" value="LEUCINE-RICH REPEAT-CONTAINING N-TERMINAL PLANT-TYPE DOMAIN-CONTAINING PROTEIN"/>
    <property type="match status" value="1"/>
</dbReference>
<evidence type="ECO:0000256" key="2">
    <source>
        <dbReference type="ARBA" id="ARBA00009592"/>
    </source>
</evidence>
<sequence length="1340" mass="148183">MTMFILFRTLNIADILRPANSISLLAHIRSMVHRSASVQHSGFLFFETTKLGFCSADLNVGCKETERKALLELKAGLTDPSDGLLSWVGEDCCQWSGIGCNNVTGRVTKLNLRNEFSDGEDGTVHAFGGEINPSLLVLNDLIHLDLSMNNFESVRIPNFIGSLEKLQYLNLSSASFGGVIPHNLGNLSRLLSLDLSYYTSEPVVNEIRWLAPLSSLKYLNLGVVDLSKANSYWLPTVNMLPSLVELHLPSCGLSVLPLTLPSMNFASLSVLDLSYDDFNSTLPPWLFSLTKLVTLEMHSTNLHGALPETFGSLTSLRMLDLSENSNIEGQFPRCLGTLCSLQTVNLHINKFTGEITDFVDSLSACTNSRLERLDLGYNSLRGKPPDSLGNLKSLRILKLWHNSFQGSIPKSIGNLNSLEELYISHNQMSGIISESLGQLSSLTTLDISENTWEGSITEAHFMKLGSLREVEIYNTSPNISLVFDISSDWIAPFRLRYLNIRSCQPGPKFPTWLRNQTELVTLVLNNARISDTIPEWFWQLDFQLDQLDVAYNQLSGRVPNSLRFIEPGNVDLSSNRFEGPLPLWSSNITMLYLRDNLFSGPIPRDISEVMPSLLDLDISRNSLNGSIPLSLGNLSQLTTMVISKNQLSGEVPDFWDNMPSLYIVDVSNNSLPGSIPRSLNSLTSLRFLILSSNNLSGELPSMKNFTYMRSLDLGENHFSGSILASIGESMPSLLIFRLRLNSFSGSIPSQLCGPSSLHILDLSHNYISGNVPCCIGNLTGFGPEVTDKVTEDYLYQGRLKVVAKGRVLEYDSILYLFNSVDLSDNNLSGEMPLGLTSLTRLGTLNLAMNQLTGNIPEKIGNLEWIETLDLSCNKLTGLSCGSPSCAMSFCPEGTGVEICLASTNFVRLSKSNAYLAWFKCIDCQSTELPNPHPRVHQHLFCLLSIPAREQRPPDNMPLCFLSVRPPPPPLITCHVSPTAVRPPPSASAPPQVPAALPSLSLSPSSTPPPPPLTCALHCPHFESLIYVFFSVFAAHHPSINAAVELLKQGITELRIEPYDEDEGTGDLRYVQVTDVIQNNENAHRKHVITYKLHLFLGKVQVALVWNSRNENSPSSEKLQALANAFDTLLRKLQKYVPQGASVADLSVRCIEINKESKVSFEKTVDRLPNSVESSISWHLADTSKEPLSWIMGSDVLVVDPPRKGLDASLVDALRGIASAKRKAKSSSESSSSRGKDEKRPWMLRAKEASVQIGSEIISEDSKSWPQTLIYISCGWESFKEGLMFQQDCKDLLSSKAWHLEKAHGYNFFPGTQSIEVLAVFKRGQGSPKKKRTGIKQKKRL</sequence>
<dbReference type="PROSITE" id="PS50943">
    <property type="entry name" value="HTH_CROC1"/>
    <property type="match status" value="1"/>
</dbReference>
<gene>
    <name evidence="14" type="ORF">DVH24_031622</name>
</gene>
<evidence type="ECO:0000256" key="3">
    <source>
        <dbReference type="ARBA" id="ARBA00022475"/>
    </source>
</evidence>
<protein>
    <recommendedName>
        <fullName evidence="13">HTH cro/C1-type domain-containing protein</fullName>
    </recommendedName>
</protein>
<dbReference type="STRING" id="3750.A0A498J3M7"/>
<dbReference type="Pfam" id="PF00560">
    <property type="entry name" value="LRR_1"/>
    <property type="match status" value="3"/>
</dbReference>
<keyword evidence="15" id="KW-1185">Reference proteome</keyword>
<dbReference type="Pfam" id="PF23598">
    <property type="entry name" value="LRR_14"/>
    <property type="match status" value="1"/>
</dbReference>
<keyword evidence="3" id="KW-1003">Cell membrane</keyword>
<dbReference type="PANTHER" id="PTHR48063">
    <property type="entry name" value="LRR RECEPTOR-LIKE KINASE"/>
    <property type="match status" value="1"/>
</dbReference>
<dbReference type="Pfam" id="PF08263">
    <property type="entry name" value="LRRNT_2"/>
    <property type="match status" value="1"/>
</dbReference>
<comment type="similarity">
    <text evidence="2">Belongs to the RLP family.</text>
</comment>
<dbReference type="InterPro" id="IPR046956">
    <property type="entry name" value="RLP23-like"/>
</dbReference>
<dbReference type="SUPFAM" id="SSF52058">
    <property type="entry name" value="L domain-like"/>
    <property type="match status" value="1"/>
</dbReference>
<evidence type="ECO:0000256" key="6">
    <source>
        <dbReference type="ARBA" id="ARBA00022729"/>
    </source>
</evidence>
<dbReference type="Proteomes" id="UP000290289">
    <property type="component" value="Chromosome 9"/>
</dbReference>
<keyword evidence="8" id="KW-1133">Transmembrane helix</keyword>
<comment type="subcellular location">
    <subcellularLocation>
        <location evidence="1">Cell membrane</location>
        <topology evidence="1">Single-pass type I membrane protein</topology>
    </subcellularLocation>
</comment>
<evidence type="ECO:0000256" key="9">
    <source>
        <dbReference type="ARBA" id="ARBA00023136"/>
    </source>
</evidence>
<keyword evidence="10" id="KW-0675">Receptor</keyword>
<evidence type="ECO:0000313" key="15">
    <source>
        <dbReference type="Proteomes" id="UP000290289"/>
    </source>
</evidence>
<dbReference type="Gene3D" id="3.80.10.10">
    <property type="entry name" value="Ribonuclease Inhibitor"/>
    <property type="match status" value="3"/>
</dbReference>
<dbReference type="InterPro" id="IPR029063">
    <property type="entry name" value="SAM-dependent_MTases_sf"/>
</dbReference>
<keyword evidence="6" id="KW-0732">Signal</keyword>
<dbReference type="SUPFAM" id="SSF52047">
    <property type="entry name" value="RNI-like"/>
    <property type="match status" value="1"/>
</dbReference>